<accession>A0ABU3NSX4</accession>
<dbReference type="RefSeq" id="WP_413778488.1">
    <property type="nucleotide sequence ID" value="NZ_JAUOZS010000001.1"/>
</dbReference>
<feature type="domain" description="EVE" evidence="1">
    <location>
        <begin position="2"/>
        <end position="132"/>
    </location>
</feature>
<dbReference type="Gene3D" id="3.10.590.10">
    <property type="entry name" value="ph1033 like domains"/>
    <property type="match status" value="1"/>
</dbReference>
<sequence>MAFWLMKTEPDEFAYDDLARLGRDRWNGVRNFRALAFMRRMATGDLTFIYHTGKEKAIVGVAEVVAPAYPDPNVDDKRFVVVDVAPRYRLPRPVTLREIKNDQAFAAWELARLPRLSVMPVPPELWQRILDMAKITPA</sequence>
<dbReference type="InterPro" id="IPR047197">
    <property type="entry name" value="THYN1-like_EVE"/>
</dbReference>
<protein>
    <submittedName>
        <fullName evidence="2">EVE domain-containing protein</fullName>
    </submittedName>
</protein>
<dbReference type="PANTHER" id="PTHR14087">
    <property type="entry name" value="THYMOCYTE NUCLEAR PROTEIN 1"/>
    <property type="match status" value="1"/>
</dbReference>
<dbReference type="Proteomes" id="UP001254848">
    <property type="component" value="Unassembled WGS sequence"/>
</dbReference>
<evidence type="ECO:0000313" key="2">
    <source>
        <dbReference type="EMBL" id="MDT8899924.1"/>
    </source>
</evidence>
<dbReference type="PANTHER" id="PTHR14087:SF7">
    <property type="entry name" value="THYMOCYTE NUCLEAR PROTEIN 1"/>
    <property type="match status" value="1"/>
</dbReference>
<organism evidence="2 3">
    <name type="scientific">Anaeroselena agilis</name>
    <dbReference type="NCBI Taxonomy" id="3063788"/>
    <lineage>
        <taxon>Bacteria</taxon>
        <taxon>Bacillati</taxon>
        <taxon>Bacillota</taxon>
        <taxon>Negativicutes</taxon>
        <taxon>Acetonemataceae</taxon>
        <taxon>Anaeroselena</taxon>
    </lineage>
</organism>
<comment type="caution">
    <text evidence="2">The sequence shown here is derived from an EMBL/GenBank/DDBJ whole genome shotgun (WGS) entry which is preliminary data.</text>
</comment>
<evidence type="ECO:0000313" key="3">
    <source>
        <dbReference type="Proteomes" id="UP001254848"/>
    </source>
</evidence>
<proteinExistence type="predicted"/>
<dbReference type="InterPro" id="IPR015947">
    <property type="entry name" value="PUA-like_sf"/>
</dbReference>
<name>A0ABU3NSX4_9FIRM</name>
<evidence type="ECO:0000259" key="1">
    <source>
        <dbReference type="Pfam" id="PF01878"/>
    </source>
</evidence>
<reference evidence="2 3" key="1">
    <citation type="submission" date="2023-07" db="EMBL/GenBank/DDBJ databases">
        <title>The novel representative of Negativicutes class, Anaeroselena agilis gen. nov. sp. nov.</title>
        <authorList>
            <person name="Prokofeva M.I."/>
            <person name="Elcheninov A.G."/>
            <person name="Klyukina A."/>
            <person name="Kublanov I.V."/>
            <person name="Frolov E.N."/>
            <person name="Podosokorskaya O.A."/>
        </authorList>
    </citation>
    <scope>NUCLEOTIDE SEQUENCE [LARGE SCALE GENOMIC DNA]</scope>
    <source>
        <strain evidence="2 3">4137-cl</strain>
    </source>
</reference>
<dbReference type="InterPro" id="IPR052181">
    <property type="entry name" value="5hmC_binding"/>
</dbReference>
<dbReference type="SUPFAM" id="SSF88697">
    <property type="entry name" value="PUA domain-like"/>
    <property type="match status" value="1"/>
</dbReference>
<dbReference type="EMBL" id="JAUOZS010000001">
    <property type="protein sequence ID" value="MDT8899924.1"/>
    <property type="molecule type" value="Genomic_DNA"/>
</dbReference>
<gene>
    <name evidence="2" type="ORF">Q4T40_01490</name>
</gene>
<dbReference type="CDD" id="cd21133">
    <property type="entry name" value="EVE"/>
    <property type="match status" value="1"/>
</dbReference>
<dbReference type="InterPro" id="IPR002740">
    <property type="entry name" value="EVE_domain"/>
</dbReference>
<dbReference type="Pfam" id="PF01878">
    <property type="entry name" value="EVE"/>
    <property type="match status" value="1"/>
</dbReference>
<keyword evidence="3" id="KW-1185">Reference proteome</keyword>